<name>A0A0F9RDH2_9ZZZZ</name>
<dbReference type="EMBL" id="LAZR01000997">
    <property type="protein sequence ID" value="KKN52934.1"/>
    <property type="molecule type" value="Genomic_DNA"/>
</dbReference>
<comment type="caution">
    <text evidence="1">The sequence shown here is derived from an EMBL/GenBank/DDBJ whole genome shotgun (WGS) entry which is preliminary data.</text>
</comment>
<gene>
    <name evidence="1" type="ORF">LCGC14_0607350</name>
</gene>
<organism evidence="1">
    <name type="scientific">marine sediment metagenome</name>
    <dbReference type="NCBI Taxonomy" id="412755"/>
    <lineage>
        <taxon>unclassified sequences</taxon>
        <taxon>metagenomes</taxon>
        <taxon>ecological metagenomes</taxon>
    </lineage>
</organism>
<evidence type="ECO:0000313" key="1">
    <source>
        <dbReference type="EMBL" id="KKN52934.1"/>
    </source>
</evidence>
<accession>A0A0F9RDH2</accession>
<reference evidence="1" key="1">
    <citation type="journal article" date="2015" name="Nature">
        <title>Complex archaea that bridge the gap between prokaryotes and eukaryotes.</title>
        <authorList>
            <person name="Spang A."/>
            <person name="Saw J.H."/>
            <person name="Jorgensen S.L."/>
            <person name="Zaremba-Niedzwiedzka K."/>
            <person name="Martijn J."/>
            <person name="Lind A.E."/>
            <person name="van Eijk R."/>
            <person name="Schleper C."/>
            <person name="Guy L."/>
            <person name="Ettema T.J."/>
        </authorList>
    </citation>
    <scope>NUCLEOTIDE SEQUENCE</scope>
</reference>
<dbReference type="AlphaFoldDB" id="A0A0F9RDH2"/>
<proteinExistence type="predicted"/>
<sequence>MRINAMNVVIGAGLGVADEVGEKWDSDRGNSDAFTGILGWSRIGVTLAAYAGQAFNFQPEFCKTVAQSTIPLATKTVVKSIIQATGGGTATSTKTNRATSVNVGGGKVAWRPVPIG</sequence>
<protein>
    <submittedName>
        <fullName evidence="1">Uncharacterized protein</fullName>
    </submittedName>
</protein>